<keyword evidence="2" id="KW-1003">Cell membrane</keyword>
<dbReference type="AlphaFoldDB" id="A0A7J7JSL7"/>
<evidence type="ECO:0000313" key="6">
    <source>
        <dbReference type="EMBL" id="KAF6028428.1"/>
    </source>
</evidence>
<dbReference type="OrthoDB" id="6018897at2759"/>
<dbReference type="PANTHER" id="PTHR23281">
    <property type="entry name" value="MERLIN/MOESIN/EZRIN/RADIXIN"/>
    <property type="match status" value="1"/>
</dbReference>
<dbReference type="PRINTS" id="PR00661">
    <property type="entry name" value="ERMFAMILY"/>
</dbReference>
<dbReference type="InterPro" id="IPR000798">
    <property type="entry name" value="Ez/rad/moesin-like"/>
</dbReference>
<dbReference type="SUPFAM" id="SSF48678">
    <property type="entry name" value="Moesin tail domain"/>
    <property type="match status" value="1"/>
</dbReference>
<dbReference type="InterPro" id="IPR014352">
    <property type="entry name" value="FERM/acyl-CoA-bd_prot_sf"/>
</dbReference>
<dbReference type="InterPro" id="IPR046810">
    <property type="entry name" value="ERM_helical"/>
</dbReference>
<dbReference type="Gene3D" id="1.20.5.450">
    <property type="match status" value="1"/>
</dbReference>
<dbReference type="Gene3D" id="1.20.80.10">
    <property type="match status" value="1"/>
</dbReference>
<dbReference type="PROSITE" id="PS50057">
    <property type="entry name" value="FERM_3"/>
    <property type="match status" value="1"/>
</dbReference>
<dbReference type="Proteomes" id="UP000593567">
    <property type="component" value="Unassembled WGS sequence"/>
</dbReference>
<dbReference type="InterPro" id="IPR029071">
    <property type="entry name" value="Ubiquitin-like_domsf"/>
</dbReference>
<dbReference type="Pfam" id="PF00373">
    <property type="entry name" value="FERM_M"/>
    <property type="match status" value="1"/>
</dbReference>
<dbReference type="InterPro" id="IPR019748">
    <property type="entry name" value="FERM_central"/>
</dbReference>
<dbReference type="CDD" id="cd14473">
    <property type="entry name" value="FERM_B-lobe"/>
    <property type="match status" value="1"/>
</dbReference>
<proteinExistence type="predicted"/>
<evidence type="ECO:0000256" key="1">
    <source>
        <dbReference type="ARBA" id="ARBA00004202"/>
    </source>
</evidence>
<dbReference type="GO" id="GO:0003779">
    <property type="term" value="F:actin binding"/>
    <property type="evidence" value="ECO:0007669"/>
    <property type="project" value="InterPro"/>
</dbReference>
<dbReference type="InterPro" id="IPR008954">
    <property type="entry name" value="Moesin_tail_sf"/>
</dbReference>
<evidence type="ECO:0000259" key="5">
    <source>
        <dbReference type="PROSITE" id="PS50057"/>
    </source>
</evidence>
<dbReference type="SUPFAM" id="SSF54236">
    <property type="entry name" value="Ubiquitin-like"/>
    <property type="match status" value="1"/>
</dbReference>
<dbReference type="Gene3D" id="3.10.20.90">
    <property type="entry name" value="Phosphatidylinositol 3-kinase Catalytic Subunit, Chain A, domain 1"/>
    <property type="match status" value="1"/>
</dbReference>
<dbReference type="InterPro" id="IPR011993">
    <property type="entry name" value="PH-like_dom_sf"/>
</dbReference>
<organism evidence="6 7">
    <name type="scientific">Bugula neritina</name>
    <name type="common">Brown bryozoan</name>
    <name type="synonym">Sertularia neritina</name>
    <dbReference type="NCBI Taxonomy" id="10212"/>
    <lineage>
        <taxon>Eukaryota</taxon>
        <taxon>Metazoa</taxon>
        <taxon>Spiralia</taxon>
        <taxon>Lophotrochozoa</taxon>
        <taxon>Bryozoa</taxon>
        <taxon>Gymnolaemata</taxon>
        <taxon>Cheilostomatida</taxon>
        <taxon>Flustrina</taxon>
        <taxon>Buguloidea</taxon>
        <taxon>Bugulidae</taxon>
        <taxon>Bugula</taxon>
    </lineage>
</organism>
<dbReference type="Pfam" id="PF09380">
    <property type="entry name" value="FERM_C"/>
    <property type="match status" value="1"/>
</dbReference>
<dbReference type="Gene3D" id="6.10.360.10">
    <property type="match status" value="1"/>
</dbReference>
<evidence type="ECO:0000256" key="3">
    <source>
        <dbReference type="ARBA" id="ARBA00023136"/>
    </source>
</evidence>
<dbReference type="Pfam" id="PF09379">
    <property type="entry name" value="FERM_N"/>
    <property type="match status" value="1"/>
</dbReference>
<sequence length="607" mass="71096">MHMFCFIYLCIDYRQHLFYCCIGAKDIEYKAASMLTKRKGSTFPITIHTMEAELKFHLSDKNTGQELFDMVCRTIGLREHWYFDIEFQDRDHYRFWLKRNKKVIDQLSAGKSSQPVQLTHIHCSFLVKFYPEDVSEELIQDITQHLFFLQVKQDIVSEHIYCAPEASVLLASYAVQAKFGDYDDKTFIPGSLQIESLLPQTVIDQYQMTSEMWEERIKIWYADHKGLSREDAEKEFLKIAQDLEMFGYCYFHIKNARNSDVSLGVNSLGLHIFKPENKLVPVVSFAWSEISHIAHTDKKFKVKTLERNHSDDLTFFSRDLQVNNSMFELCQGNHLLYKQRRIPDTLEVQQMKAQAKEQRINRQQEKARLHKEQELRSILEHEKEVMVTRINQLELELELTRENLRRSEETVELLGQKSDLIEQENQLLREKSAEAEAEMGRVKNTAIKTEEEKLVVEQRAKDAELLASRILEDSEQRAQEMERLIQELEKAKEAELIAKKKLTSMANLYPQLSGATDAEIDYLTTDMTQLKLAVEQENLTFMERSESIQAQLKNLKSDMDMLKVEDKLTHLDRLHDENVQRGDTKYQTLQKTASGSTKSRVAFFEEL</sequence>
<dbReference type="PRINTS" id="PR00935">
    <property type="entry name" value="BAND41"/>
</dbReference>
<dbReference type="InterPro" id="IPR035963">
    <property type="entry name" value="FERM_2"/>
</dbReference>
<keyword evidence="3" id="KW-0472">Membrane</keyword>
<reference evidence="6" key="1">
    <citation type="submission" date="2020-06" db="EMBL/GenBank/DDBJ databases">
        <title>Draft genome of Bugula neritina, a colonial animal packing powerful symbionts and potential medicines.</title>
        <authorList>
            <person name="Rayko M."/>
        </authorList>
    </citation>
    <scope>NUCLEOTIDE SEQUENCE [LARGE SCALE GENOMIC DNA]</scope>
    <source>
        <strain evidence="6">Kwan_BN1</strain>
    </source>
</reference>
<dbReference type="Pfam" id="PF20492">
    <property type="entry name" value="ERM_helical"/>
    <property type="match status" value="1"/>
</dbReference>
<keyword evidence="7" id="KW-1185">Reference proteome</keyword>
<feature type="coiled-coil region" evidence="4">
    <location>
        <begin position="346"/>
        <end position="501"/>
    </location>
</feature>
<dbReference type="InterPro" id="IPR018980">
    <property type="entry name" value="FERM_PH-like_C"/>
</dbReference>
<dbReference type="InterPro" id="IPR000299">
    <property type="entry name" value="FERM_domain"/>
</dbReference>
<dbReference type="SMART" id="SM01196">
    <property type="entry name" value="FERM_C"/>
    <property type="match status" value="1"/>
</dbReference>
<dbReference type="Pfam" id="PF00769">
    <property type="entry name" value="ERM_C"/>
    <property type="match status" value="1"/>
</dbReference>
<feature type="domain" description="FERM" evidence="5">
    <location>
        <begin position="43"/>
        <end position="341"/>
    </location>
</feature>
<dbReference type="PIRSF" id="PIRSF002305">
    <property type="entry name" value="ERM"/>
    <property type="match status" value="1"/>
</dbReference>
<dbReference type="InterPro" id="IPR018979">
    <property type="entry name" value="FERM_N"/>
</dbReference>
<dbReference type="EMBL" id="VXIV02001953">
    <property type="protein sequence ID" value="KAF6028428.1"/>
    <property type="molecule type" value="Genomic_DNA"/>
</dbReference>
<evidence type="ECO:0000256" key="4">
    <source>
        <dbReference type="SAM" id="Coils"/>
    </source>
</evidence>
<dbReference type="InterPro" id="IPR011174">
    <property type="entry name" value="ERM"/>
</dbReference>
<accession>A0A7J7JSL7</accession>
<comment type="subcellular location">
    <subcellularLocation>
        <location evidence="1">Cell membrane</location>
        <topology evidence="1">Peripheral membrane protein</topology>
    </subcellularLocation>
</comment>
<dbReference type="Gene3D" id="2.30.29.30">
    <property type="entry name" value="Pleckstrin-homology domain (PH domain)/Phosphotyrosine-binding domain (PTB)"/>
    <property type="match status" value="1"/>
</dbReference>
<protein>
    <submittedName>
        <fullName evidence="6">NF2</fullName>
    </submittedName>
</protein>
<dbReference type="SUPFAM" id="SSF47031">
    <property type="entry name" value="Second domain of FERM"/>
    <property type="match status" value="1"/>
</dbReference>
<dbReference type="InterPro" id="IPR019749">
    <property type="entry name" value="Band_41_domain"/>
</dbReference>
<dbReference type="SUPFAM" id="SSF50729">
    <property type="entry name" value="PH domain-like"/>
    <property type="match status" value="1"/>
</dbReference>
<dbReference type="InterPro" id="IPR011259">
    <property type="entry name" value="ERM_C_dom"/>
</dbReference>
<gene>
    <name evidence="6" type="ORF">EB796_013269</name>
</gene>
<name>A0A7J7JSL7_BUGNE</name>
<dbReference type="SMART" id="SM00295">
    <property type="entry name" value="B41"/>
    <property type="match status" value="1"/>
</dbReference>
<dbReference type="GO" id="GO:0005886">
    <property type="term" value="C:plasma membrane"/>
    <property type="evidence" value="ECO:0007669"/>
    <property type="project" value="UniProtKB-SubCell"/>
</dbReference>
<keyword evidence="4" id="KW-0175">Coiled coil</keyword>
<comment type="caution">
    <text evidence="6">The sequence shown here is derived from an EMBL/GenBank/DDBJ whole genome shotgun (WGS) entry which is preliminary data.</text>
</comment>
<dbReference type="FunFam" id="1.20.80.10:FF:000002">
    <property type="entry name" value="radixin isoform X1"/>
    <property type="match status" value="1"/>
</dbReference>
<evidence type="ECO:0000313" key="7">
    <source>
        <dbReference type="Proteomes" id="UP000593567"/>
    </source>
</evidence>
<evidence type="ECO:0000256" key="2">
    <source>
        <dbReference type="ARBA" id="ARBA00022475"/>
    </source>
</evidence>